<comment type="caution">
    <text evidence="2">The sequence shown here is derived from an EMBL/GenBank/DDBJ whole genome shotgun (WGS) entry which is preliminary data.</text>
</comment>
<feature type="region of interest" description="Disordered" evidence="1">
    <location>
        <begin position="101"/>
        <end position="136"/>
    </location>
</feature>
<reference evidence="2" key="1">
    <citation type="submission" date="2020-07" db="EMBL/GenBank/DDBJ databases">
        <title>Genome sequence and genetic diversity analysis of an under-domesticated orphan crop, white fonio (Digitaria exilis).</title>
        <authorList>
            <person name="Bennetzen J.L."/>
            <person name="Chen S."/>
            <person name="Ma X."/>
            <person name="Wang X."/>
            <person name="Yssel A.E.J."/>
            <person name="Chaluvadi S.R."/>
            <person name="Johnson M."/>
            <person name="Gangashetty P."/>
            <person name="Hamidou F."/>
            <person name="Sanogo M.D."/>
            <person name="Zwaenepoel A."/>
            <person name="Wallace J."/>
            <person name="Van De Peer Y."/>
            <person name="Van Deynze A."/>
        </authorList>
    </citation>
    <scope>NUCLEOTIDE SEQUENCE</scope>
    <source>
        <tissue evidence="2">Leaves</tissue>
    </source>
</reference>
<dbReference type="OrthoDB" id="692061at2759"/>
<evidence type="ECO:0000256" key="1">
    <source>
        <dbReference type="SAM" id="MobiDB-lite"/>
    </source>
</evidence>
<keyword evidence="3" id="KW-1185">Reference proteome</keyword>
<evidence type="ECO:0000313" key="3">
    <source>
        <dbReference type="Proteomes" id="UP000636709"/>
    </source>
</evidence>
<feature type="compositionally biased region" description="Low complexity" evidence="1">
    <location>
        <begin position="101"/>
        <end position="116"/>
    </location>
</feature>
<dbReference type="PANTHER" id="PTHR33702:SF28">
    <property type="match status" value="1"/>
</dbReference>
<dbReference type="Proteomes" id="UP000636709">
    <property type="component" value="Unassembled WGS sequence"/>
</dbReference>
<dbReference type="AlphaFoldDB" id="A0A835BPX4"/>
<name>A0A835BPX4_9POAL</name>
<organism evidence="2 3">
    <name type="scientific">Digitaria exilis</name>
    <dbReference type="NCBI Taxonomy" id="1010633"/>
    <lineage>
        <taxon>Eukaryota</taxon>
        <taxon>Viridiplantae</taxon>
        <taxon>Streptophyta</taxon>
        <taxon>Embryophyta</taxon>
        <taxon>Tracheophyta</taxon>
        <taxon>Spermatophyta</taxon>
        <taxon>Magnoliopsida</taxon>
        <taxon>Liliopsida</taxon>
        <taxon>Poales</taxon>
        <taxon>Poaceae</taxon>
        <taxon>PACMAD clade</taxon>
        <taxon>Panicoideae</taxon>
        <taxon>Panicodae</taxon>
        <taxon>Paniceae</taxon>
        <taxon>Anthephorinae</taxon>
        <taxon>Digitaria</taxon>
    </lineage>
</organism>
<dbReference type="EMBL" id="JACEFO010001880">
    <property type="protein sequence ID" value="KAF8696843.1"/>
    <property type="molecule type" value="Genomic_DNA"/>
</dbReference>
<evidence type="ECO:0000313" key="2">
    <source>
        <dbReference type="EMBL" id="KAF8696843.1"/>
    </source>
</evidence>
<accession>A0A835BPX4</accession>
<dbReference type="PANTHER" id="PTHR33702">
    <property type="entry name" value="BNAA09G40010D PROTEIN"/>
    <property type="match status" value="1"/>
</dbReference>
<protein>
    <submittedName>
        <fullName evidence="2">Uncharacterized protein</fullName>
    </submittedName>
</protein>
<sequence length="179" mass="19414">MEGLVGSVLCQRVRSCWTRRRSWTSYQRLSAPSPTTPRWPRGVRLSRKRTTVLGSGAWRFGRLRRHAAASARWASPLQLLHRVVDAYVGSLLSQPLKALGAGVSSSPGVPASSSSPTKQRRDASPGSSSRRRDGAAGGRGVMLNICVAEALLLRRSTSEVRRSPLQLAREAARCASVRA</sequence>
<proteinExistence type="predicted"/>
<gene>
    <name evidence="2" type="ORF">HU200_036482</name>
</gene>